<name>A0A150Q3Y5_SORCE</name>
<feature type="domain" description="CHAT" evidence="1">
    <location>
        <begin position="62"/>
        <end position="244"/>
    </location>
</feature>
<evidence type="ECO:0000259" key="1">
    <source>
        <dbReference type="Pfam" id="PF12770"/>
    </source>
</evidence>
<sequence length="276" mass="30874">MPPTRSELRARIDRLLQSDADFEGFVGDRFPEASRRFTDGMDRVRKTNILLQYADPRLLAKHLRLLERSPRAATTPAEGGPIKVLFLASNPTSTSQLDLSREERRIKERLVAGKHQRVIDVVARWAVRRSDLQRLLLEERPHVLHFSGHGSGRSQLLFEDDDGNIAPVEAKALVDLIGILKHRLQLVVLNACDTDPLAGALVRHVACAVGMRQAIRDEAAAAFAAAFYEALAFNEAIEPAFRLACIALEIWRIPEEQTPVLRVKRGVDAMTRRLAA</sequence>
<proteinExistence type="predicted"/>
<protein>
    <recommendedName>
        <fullName evidence="1">CHAT domain-containing protein</fullName>
    </recommendedName>
</protein>
<dbReference type="InterPro" id="IPR024983">
    <property type="entry name" value="CHAT_dom"/>
</dbReference>
<dbReference type="Pfam" id="PF12770">
    <property type="entry name" value="CHAT"/>
    <property type="match status" value="1"/>
</dbReference>
<dbReference type="RefSeq" id="WP_061612518.1">
    <property type="nucleotide sequence ID" value="NZ_JEMA01001074.1"/>
</dbReference>
<reference evidence="2 3" key="1">
    <citation type="submission" date="2014-02" db="EMBL/GenBank/DDBJ databases">
        <title>The small core and large imbalanced accessory genome model reveals a collaborative survival strategy of Sorangium cellulosum strains in nature.</title>
        <authorList>
            <person name="Han K."/>
            <person name="Peng R."/>
            <person name="Blom J."/>
            <person name="Li Y.-Z."/>
        </authorList>
    </citation>
    <scope>NUCLEOTIDE SEQUENCE [LARGE SCALE GENOMIC DNA]</scope>
    <source>
        <strain evidence="2 3">So0008-312</strain>
    </source>
</reference>
<dbReference type="AlphaFoldDB" id="A0A150Q3Y5"/>
<accession>A0A150Q3Y5</accession>
<evidence type="ECO:0000313" key="3">
    <source>
        <dbReference type="Proteomes" id="UP000075260"/>
    </source>
</evidence>
<dbReference type="OrthoDB" id="5512070at2"/>
<dbReference type="Proteomes" id="UP000075260">
    <property type="component" value="Unassembled WGS sequence"/>
</dbReference>
<gene>
    <name evidence="2" type="ORF">BE15_34125</name>
</gene>
<evidence type="ECO:0000313" key="2">
    <source>
        <dbReference type="EMBL" id="KYF62717.1"/>
    </source>
</evidence>
<dbReference type="EMBL" id="JEMA01001074">
    <property type="protein sequence ID" value="KYF62717.1"/>
    <property type="molecule type" value="Genomic_DNA"/>
</dbReference>
<organism evidence="2 3">
    <name type="scientific">Sorangium cellulosum</name>
    <name type="common">Polyangium cellulosum</name>
    <dbReference type="NCBI Taxonomy" id="56"/>
    <lineage>
        <taxon>Bacteria</taxon>
        <taxon>Pseudomonadati</taxon>
        <taxon>Myxococcota</taxon>
        <taxon>Polyangia</taxon>
        <taxon>Polyangiales</taxon>
        <taxon>Polyangiaceae</taxon>
        <taxon>Sorangium</taxon>
    </lineage>
</organism>
<comment type="caution">
    <text evidence="2">The sequence shown here is derived from an EMBL/GenBank/DDBJ whole genome shotgun (WGS) entry which is preliminary data.</text>
</comment>